<keyword evidence="2" id="KW-0732">Signal</keyword>
<protein>
    <submittedName>
        <fullName evidence="3">Uncharacterized protein</fullName>
    </submittedName>
</protein>
<evidence type="ECO:0000256" key="2">
    <source>
        <dbReference type="SAM" id="SignalP"/>
    </source>
</evidence>
<evidence type="ECO:0000313" key="3">
    <source>
        <dbReference type="EMBL" id="GAA4260199.1"/>
    </source>
</evidence>
<evidence type="ECO:0000313" key="4">
    <source>
        <dbReference type="Proteomes" id="UP001500620"/>
    </source>
</evidence>
<dbReference type="EMBL" id="BAABAT010000039">
    <property type="protein sequence ID" value="GAA4260199.1"/>
    <property type="molecule type" value="Genomic_DNA"/>
</dbReference>
<name>A0ABP8DN75_9ACTN</name>
<evidence type="ECO:0000256" key="1">
    <source>
        <dbReference type="SAM" id="MobiDB-lite"/>
    </source>
</evidence>
<gene>
    <name evidence="3" type="ORF">GCM10022255_087920</name>
</gene>
<sequence length="305" mass="32326">MGMGRLRPIVLALALAAFPLAACADAPARPEAPASPSSASSASPAGSAEAGDLVVRDGDTVEASGRVVIVPGRPTRFCAPAPTTLEGTIGGPPKRCDMGVDLDGFDARKLGPDGRALLRGTLRGGVLHVSAQGPARPEPVPTFDWQVPCPAPAGGWKNGDRPDDNGLHELVYDEHPEWYRDLRVTYPDGEPGSSTDGPQPRTVFVVEIVTADHDAAERAVRSRYTGNICIVVSPGAKSLADQQRDLERVQDVADPLMQDPANGVYELSGGDRVELSMVVLTPQLNDRLAPVRELITANPWLRRVT</sequence>
<accession>A0ABP8DN75</accession>
<comment type="caution">
    <text evidence="3">The sequence shown here is derived from an EMBL/GenBank/DDBJ whole genome shotgun (WGS) entry which is preliminary data.</text>
</comment>
<proteinExistence type="predicted"/>
<organism evidence="3 4">
    <name type="scientific">Dactylosporangium darangshiense</name>
    <dbReference type="NCBI Taxonomy" id="579108"/>
    <lineage>
        <taxon>Bacteria</taxon>
        <taxon>Bacillati</taxon>
        <taxon>Actinomycetota</taxon>
        <taxon>Actinomycetes</taxon>
        <taxon>Micromonosporales</taxon>
        <taxon>Micromonosporaceae</taxon>
        <taxon>Dactylosporangium</taxon>
    </lineage>
</organism>
<dbReference type="Proteomes" id="UP001500620">
    <property type="component" value="Unassembled WGS sequence"/>
</dbReference>
<keyword evidence="4" id="KW-1185">Reference proteome</keyword>
<feature type="signal peptide" evidence="2">
    <location>
        <begin position="1"/>
        <end position="24"/>
    </location>
</feature>
<feature type="region of interest" description="Disordered" evidence="1">
    <location>
        <begin position="27"/>
        <end position="50"/>
    </location>
</feature>
<reference evidence="4" key="1">
    <citation type="journal article" date="2019" name="Int. J. Syst. Evol. Microbiol.">
        <title>The Global Catalogue of Microorganisms (GCM) 10K type strain sequencing project: providing services to taxonomists for standard genome sequencing and annotation.</title>
        <authorList>
            <consortium name="The Broad Institute Genomics Platform"/>
            <consortium name="The Broad Institute Genome Sequencing Center for Infectious Disease"/>
            <person name="Wu L."/>
            <person name="Ma J."/>
        </authorList>
    </citation>
    <scope>NUCLEOTIDE SEQUENCE [LARGE SCALE GENOMIC DNA]</scope>
    <source>
        <strain evidence="4">JCM 17441</strain>
    </source>
</reference>
<feature type="chain" id="PRO_5046296724" evidence="2">
    <location>
        <begin position="25"/>
        <end position="305"/>
    </location>
</feature>